<dbReference type="HOGENOM" id="CLU_794722_0_0_1"/>
<dbReference type="GO" id="GO:0009229">
    <property type="term" value="P:thiamine diphosphate biosynthetic process"/>
    <property type="evidence" value="ECO:0007669"/>
    <property type="project" value="InterPro"/>
</dbReference>
<accession>A0A098VWF0</accession>
<dbReference type="GeneID" id="25257872"/>
<dbReference type="InterPro" id="IPR007371">
    <property type="entry name" value="TPK_catalytic"/>
</dbReference>
<dbReference type="SUPFAM" id="SSF63999">
    <property type="entry name" value="Thiamin pyrophosphokinase, catalytic domain"/>
    <property type="match status" value="1"/>
</dbReference>
<comment type="caution">
    <text evidence="8">The sequence shown here is derived from an EMBL/GenBank/DDBJ whole genome shotgun (WGS) entry which is preliminary data.</text>
</comment>
<comment type="similarity">
    <text evidence="1 6">Belongs to the phospholipid scramblase family.</text>
</comment>
<dbReference type="SUPFAM" id="SSF63862">
    <property type="entry name" value="Thiamin pyrophosphokinase, substrate-binding domain"/>
    <property type="match status" value="1"/>
</dbReference>
<reference evidence="8 9" key="1">
    <citation type="submission" date="2014-04" db="EMBL/GenBank/DDBJ databases">
        <title>A new species of microsporidia sheds light on the evolution of extreme parasitism.</title>
        <authorList>
            <person name="Haag K.L."/>
            <person name="James T.Y."/>
            <person name="Larsson R."/>
            <person name="Schaer T.M."/>
            <person name="Refardt D."/>
            <person name="Pombert J.-F."/>
            <person name="Ebert D."/>
        </authorList>
    </citation>
    <scope>NUCLEOTIDE SEQUENCE [LARGE SCALE GENOMIC DNA]</scope>
    <source>
        <strain evidence="8 9">UGP3</strain>
        <tissue evidence="8">Spores</tissue>
    </source>
</reference>
<dbReference type="InterPro" id="IPR036759">
    <property type="entry name" value="TPK_catalytic_sf"/>
</dbReference>
<keyword evidence="5" id="KW-0067">ATP-binding</keyword>
<evidence type="ECO:0000256" key="3">
    <source>
        <dbReference type="ARBA" id="ARBA00022741"/>
    </source>
</evidence>
<organism evidence="8 9">
    <name type="scientific">Mitosporidium daphniae</name>
    <dbReference type="NCBI Taxonomy" id="1485682"/>
    <lineage>
        <taxon>Eukaryota</taxon>
        <taxon>Fungi</taxon>
        <taxon>Fungi incertae sedis</taxon>
        <taxon>Microsporidia</taxon>
        <taxon>Mitosporidium</taxon>
    </lineage>
</organism>
<dbReference type="GO" id="GO:0004788">
    <property type="term" value="F:thiamine diphosphokinase activity"/>
    <property type="evidence" value="ECO:0007669"/>
    <property type="project" value="InterPro"/>
</dbReference>
<dbReference type="RefSeq" id="XP_013239676.1">
    <property type="nucleotide sequence ID" value="XM_013384222.1"/>
</dbReference>
<name>A0A098VWF0_9MICR</name>
<dbReference type="InterPro" id="IPR036371">
    <property type="entry name" value="TPK_B1-bd_sf"/>
</dbReference>
<sequence>MRAGPQCFSFASIIKRYKVAKKCSKKAVQPGSHRFLCDTEEILICREIEAANALFGIEQRNKYTIRDPKQPDSVIGHIYEDNANSFLQRQLLGRFRPFSLIVCDQNWDKKFVLTRPFTLFQSNVQAHECSSNSKVGSSMQHWHLWRRQYSLLNAQNRMFGSIDAGFLSWDFEVNRSAKKAPCLITRNFTHLLKEDRFWIHSDPLSIRSLWNGSSVRLCADGAANHLLRILPNFDFELPSQIIGDLDSITHETRQYFLDKFSGRMDSAFSIVHSVAALCSSSPNITALVITGTSSFFIVLPTGKYELFIGLNLADHLRIGDHIGIVPISTKETIVSTDGLYWDFGISIIY</sequence>
<evidence type="ECO:0000256" key="2">
    <source>
        <dbReference type="ARBA" id="ARBA00022679"/>
    </source>
</evidence>
<dbReference type="PANTHER" id="PTHR23248:SF9">
    <property type="entry name" value="PHOSPHOLIPID SCRAMBLASE"/>
    <property type="match status" value="1"/>
</dbReference>
<proteinExistence type="inferred from homology"/>
<evidence type="ECO:0000256" key="1">
    <source>
        <dbReference type="ARBA" id="ARBA00005350"/>
    </source>
</evidence>
<dbReference type="GO" id="GO:0017128">
    <property type="term" value="F:phospholipid scramblase activity"/>
    <property type="evidence" value="ECO:0007669"/>
    <property type="project" value="InterPro"/>
</dbReference>
<evidence type="ECO:0000256" key="5">
    <source>
        <dbReference type="ARBA" id="ARBA00022840"/>
    </source>
</evidence>
<keyword evidence="3" id="KW-0547">Nucleotide-binding</keyword>
<evidence type="ECO:0000256" key="6">
    <source>
        <dbReference type="RuleBase" id="RU363116"/>
    </source>
</evidence>
<keyword evidence="9" id="KW-1185">Reference proteome</keyword>
<dbReference type="InterPro" id="IPR005552">
    <property type="entry name" value="Scramblase"/>
</dbReference>
<gene>
    <name evidence="8" type="ORF">DI09_100p40</name>
</gene>
<dbReference type="Pfam" id="PF04263">
    <property type="entry name" value="TPK_catalytic"/>
    <property type="match status" value="1"/>
</dbReference>
<dbReference type="GO" id="GO:0016301">
    <property type="term" value="F:kinase activity"/>
    <property type="evidence" value="ECO:0007669"/>
    <property type="project" value="UniProtKB-KW"/>
</dbReference>
<evidence type="ECO:0000256" key="4">
    <source>
        <dbReference type="ARBA" id="ARBA00022777"/>
    </source>
</evidence>
<dbReference type="Pfam" id="PF03803">
    <property type="entry name" value="Scramblase"/>
    <property type="match status" value="1"/>
</dbReference>
<dbReference type="GO" id="GO:0005886">
    <property type="term" value="C:plasma membrane"/>
    <property type="evidence" value="ECO:0007669"/>
    <property type="project" value="TreeGrafter"/>
</dbReference>
<dbReference type="Gene3D" id="3.40.50.10240">
    <property type="entry name" value="Thiamin pyrophosphokinase, catalytic domain"/>
    <property type="match status" value="2"/>
</dbReference>
<feature type="domain" description="Thiamin pyrophosphokinase catalytic" evidence="7">
    <location>
        <begin position="207"/>
        <end position="258"/>
    </location>
</feature>
<keyword evidence="4" id="KW-0418">Kinase</keyword>
<keyword evidence="2" id="KW-0808">Transferase</keyword>
<evidence type="ECO:0000313" key="8">
    <source>
        <dbReference type="EMBL" id="KGG53240.1"/>
    </source>
</evidence>
<evidence type="ECO:0000259" key="7">
    <source>
        <dbReference type="Pfam" id="PF04263"/>
    </source>
</evidence>
<dbReference type="VEuPathDB" id="MicrosporidiaDB:DI09_100p40"/>
<protein>
    <recommendedName>
        <fullName evidence="6">Phospholipid scramblase</fullName>
    </recommendedName>
</protein>
<dbReference type="EMBL" id="JMKJ01000001">
    <property type="protein sequence ID" value="KGG53240.1"/>
    <property type="molecule type" value="Genomic_DNA"/>
</dbReference>
<dbReference type="AlphaFoldDB" id="A0A098VWF0"/>
<dbReference type="GO" id="GO:0005524">
    <property type="term" value="F:ATP binding"/>
    <property type="evidence" value="ECO:0007669"/>
    <property type="project" value="UniProtKB-KW"/>
</dbReference>
<dbReference type="PANTHER" id="PTHR23248">
    <property type="entry name" value="PHOSPHOLIPID SCRAMBLASE-RELATED"/>
    <property type="match status" value="1"/>
</dbReference>
<dbReference type="OrthoDB" id="191150at2759"/>
<evidence type="ECO:0000313" key="9">
    <source>
        <dbReference type="Proteomes" id="UP000029725"/>
    </source>
</evidence>
<dbReference type="Proteomes" id="UP000029725">
    <property type="component" value="Unassembled WGS sequence"/>
</dbReference>